<dbReference type="SMART" id="SM00248">
    <property type="entry name" value="ANK"/>
    <property type="match status" value="4"/>
</dbReference>
<comment type="caution">
    <text evidence="1">The sequence shown here is derived from an EMBL/GenBank/DDBJ whole genome shotgun (WGS) entry which is preliminary data.</text>
</comment>
<accession>A0ABR4E8K8</accession>
<dbReference type="EMBL" id="JBAWTH010000083">
    <property type="protein sequence ID" value="KAL2278774.1"/>
    <property type="molecule type" value="Genomic_DNA"/>
</dbReference>
<sequence length="532" mass="58977">MSDQTPSAAKPFPPGLSRLERLPDELKLRVGWYLMAPDAAEVASEPTAQAESDGYDWSDAPHRRQTVTDDVNGNEALGQTAKEFNDSMLALASTSTRLCNVFLNEHSKKYGLQNTLYRSIELGNVSLVHRAVEDGADINKAGTELPYKVTPLQLAVNSEKLPVILYLLRRGVDKVDELVMDVLRDRVYHQQINEEHADLAWKMSDLQNYCLCGLLHDLMDATLGSSQTDPTKPRLSCEVQEALVPNGLHLWFILRTCIRQEWGCDCDNSDDFQCPMRLISLLQRYGANWMPCGAQENVPRVYTSWNSLYASAPEMRFPGGSLYFVNGRGTADLARLMTKQGGLYMWNHDDDPVLVKPSVASAMDDALLENTAYKHDHCLPFLTAILEHGVAAEEGDLEHAMSLSCDPTNKDLSIDIVRVLLQGGTNPNEPDTMMTAMRLACMEDTKDAAVAFVTLLLEHGADPSAEELRDEIQGAAEKWWIQSNWQSSDVFCQILHLLVGNGLDKRIAWEISAVLGLDHDLLAEGGGGSTEV</sequence>
<reference evidence="1 2" key="1">
    <citation type="submission" date="2024-03" db="EMBL/GenBank/DDBJ databases">
        <title>A high-quality draft genome sequence of Diaporthe vaccinii, a causative agent of upright dieback and viscid rot disease in cranberry plants.</title>
        <authorList>
            <person name="Sarrasin M."/>
            <person name="Lang B.F."/>
            <person name="Burger G."/>
        </authorList>
    </citation>
    <scope>NUCLEOTIDE SEQUENCE [LARGE SCALE GENOMIC DNA]</scope>
    <source>
        <strain evidence="1 2">IS7</strain>
    </source>
</reference>
<dbReference type="InterPro" id="IPR036770">
    <property type="entry name" value="Ankyrin_rpt-contain_sf"/>
</dbReference>
<evidence type="ECO:0008006" key="3">
    <source>
        <dbReference type="Google" id="ProtNLM"/>
    </source>
</evidence>
<dbReference type="InterPro" id="IPR002110">
    <property type="entry name" value="Ankyrin_rpt"/>
</dbReference>
<protein>
    <recommendedName>
        <fullName evidence="3">Ankyrin repeat protein</fullName>
    </recommendedName>
</protein>
<proteinExistence type="predicted"/>
<gene>
    <name evidence="1" type="ORF">FJTKL_14223</name>
</gene>
<dbReference type="Proteomes" id="UP001600888">
    <property type="component" value="Unassembled WGS sequence"/>
</dbReference>
<keyword evidence="2" id="KW-1185">Reference proteome</keyword>
<evidence type="ECO:0000313" key="2">
    <source>
        <dbReference type="Proteomes" id="UP001600888"/>
    </source>
</evidence>
<name>A0ABR4E8K8_9PEZI</name>
<dbReference type="Gene3D" id="1.25.40.20">
    <property type="entry name" value="Ankyrin repeat-containing domain"/>
    <property type="match status" value="2"/>
</dbReference>
<evidence type="ECO:0000313" key="1">
    <source>
        <dbReference type="EMBL" id="KAL2278774.1"/>
    </source>
</evidence>
<dbReference type="SUPFAM" id="SSF48403">
    <property type="entry name" value="Ankyrin repeat"/>
    <property type="match status" value="1"/>
</dbReference>
<organism evidence="1 2">
    <name type="scientific">Diaporthe vaccinii</name>
    <dbReference type="NCBI Taxonomy" id="105482"/>
    <lineage>
        <taxon>Eukaryota</taxon>
        <taxon>Fungi</taxon>
        <taxon>Dikarya</taxon>
        <taxon>Ascomycota</taxon>
        <taxon>Pezizomycotina</taxon>
        <taxon>Sordariomycetes</taxon>
        <taxon>Sordariomycetidae</taxon>
        <taxon>Diaporthales</taxon>
        <taxon>Diaporthaceae</taxon>
        <taxon>Diaporthe</taxon>
        <taxon>Diaporthe eres species complex</taxon>
    </lineage>
</organism>